<dbReference type="EMBL" id="WELI01000001">
    <property type="protein sequence ID" value="KAB7733092.1"/>
    <property type="molecule type" value="Genomic_DNA"/>
</dbReference>
<evidence type="ECO:0000313" key="2">
    <source>
        <dbReference type="EMBL" id="KAB7733092.1"/>
    </source>
</evidence>
<feature type="transmembrane region" description="Helical" evidence="1">
    <location>
        <begin position="308"/>
        <end position="326"/>
    </location>
</feature>
<sequence length="393" mass="43264">MDSSYLIIGLSLSVLISYAFDLLSSRFKMPSVILLLALGMLTRQVTEYLGVQIPYVAPTLSTLGTLGLILIVLEGGLDIEIQSAQFGLLRRTALTALSSLVFTTLLLAGMLFLLLEETFYRCLINALPFAVISRTVAVPGAQNLSERQREFGLYEATFSDIMGVMLFNFVLLAQSSSVLGATLVFARDTLLISLVSILCCLGLLYLISRINHTVKFLPIISVLLLVYAIAQVYQMSSLLIILVFGLFLNNTELFIRGRLDQIFKNDLFEKELDQLKNLTAEGGFVIRTFFFLLFGYAANLSTLIDLDAIIVSVLFVGTILGVRYVSLRVALDGPLKPLLWVAPRGLVTILLYLNIPEPLRLTGFREGVLMLTVVLSAMVMMGGLISHKPTTAE</sequence>
<proteinExistence type="predicted"/>
<comment type="caution">
    <text evidence="2">The sequence shown here is derived from an EMBL/GenBank/DDBJ whole genome shotgun (WGS) entry which is preliminary data.</text>
</comment>
<name>A0A7J5U5G8_9BACT</name>
<evidence type="ECO:0000313" key="3">
    <source>
        <dbReference type="Proteomes" id="UP000488299"/>
    </source>
</evidence>
<dbReference type="Proteomes" id="UP000488299">
    <property type="component" value="Unassembled WGS sequence"/>
</dbReference>
<accession>A0A7J5U5G8</accession>
<dbReference type="RefSeq" id="WP_152122932.1">
    <property type="nucleotide sequence ID" value="NZ_WELI01000001.1"/>
</dbReference>
<keyword evidence="3" id="KW-1185">Reference proteome</keyword>
<feature type="transmembrane region" description="Helical" evidence="1">
    <location>
        <begin position="190"/>
        <end position="207"/>
    </location>
</feature>
<gene>
    <name evidence="2" type="ORF">F5984_03910</name>
</gene>
<feature type="transmembrane region" description="Helical" evidence="1">
    <location>
        <begin position="338"/>
        <end position="355"/>
    </location>
</feature>
<protein>
    <submittedName>
        <fullName evidence="2">Sodium:proton exchanger</fullName>
    </submittedName>
</protein>
<keyword evidence="1" id="KW-0472">Membrane</keyword>
<feature type="transmembrane region" description="Helical" evidence="1">
    <location>
        <begin position="161"/>
        <end position="183"/>
    </location>
</feature>
<feature type="transmembrane region" description="Helical" evidence="1">
    <location>
        <begin position="219"/>
        <end position="248"/>
    </location>
</feature>
<feature type="transmembrane region" description="Helical" evidence="1">
    <location>
        <begin position="284"/>
        <end position="302"/>
    </location>
</feature>
<evidence type="ECO:0000256" key="1">
    <source>
        <dbReference type="SAM" id="Phobius"/>
    </source>
</evidence>
<feature type="transmembrane region" description="Helical" evidence="1">
    <location>
        <begin position="53"/>
        <end position="73"/>
    </location>
</feature>
<dbReference type="AlphaFoldDB" id="A0A7J5U5G8"/>
<reference evidence="2 3" key="1">
    <citation type="submission" date="2019-10" db="EMBL/GenBank/DDBJ databases">
        <title>Rudanella paleaurantiibacter sp. nov., isolated from sludge.</title>
        <authorList>
            <person name="Xu S.Q."/>
        </authorList>
    </citation>
    <scope>NUCLEOTIDE SEQUENCE [LARGE SCALE GENOMIC DNA]</scope>
    <source>
        <strain evidence="2 3">HX-22-17</strain>
    </source>
</reference>
<feature type="transmembrane region" description="Helical" evidence="1">
    <location>
        <begin position="367"/>
        <end position="385"/>
    </location>
</feature>
<keyword evidence="1" id="KW-0812">Transmembrane</keyword>
<organism evidence="2 3">
    <name type="scientific">Rudanella paleaurantiibacter</name>
    <dbReference type="NCBI Taxonomy" id="2614655"/>
    <lineage>
        <taxon>Bacteria</taxon>
        <taxon>Pseudomonadati</taxon>
        <taxon>Bacteroidota</taxon>
        <taxon>Cytophagia</taxon>
        <taxon>Cytophagales</taxon>
        <taxon>Cytophagaceae</taxon>
        <taxon>Rudanella</taxon>
    </lineage>
</organism>
<feature type="transmembrane region" description="Helical" evidence="1">
    <location>
        <begin position="93"/>
        <end position="115"/>
    </location>
</feature>
<keyword evidence="1" id="KW-1133">Transmembrane helix</keyword>